<proteinExistence type="predicted"/>
<dbReference type="RefSeq" id="XP_075103711.1">
    <property type="nucleotide sequence ID" value="XM_075247610.1"/>
</dbReference>
<gene>
    <name evidence="2" type="primary">LOC142178280</name>
</gene>
<reference evidence="1" key="1">
    <citation type="journal article" date="2014" name="Nat. Commun.">
        <title>The tobacco genome sequence and its comparison with those of tomato and potato.</title>
        <authorList>
            <person name="Sierro N."/>
            <person name="Battey J.N."/>
            <person name="Ouadi S."/>
            <person name="Bakaher N."/>
            <person name="Bovet L."/>
            <person name="Willig A."/>
            <person name="Goepfert S."/>
            <person name="Peitsch M.C."/>
            <person name="Ivanov N.V."/>
        </authorList>
    </citation>
    <scope>NUCLEOTIDE SEQUENCE [LARGE SCALE GENOMIC DNA]</scope>
</reference>
<organism evidence="1 2">
    <name type="scientific">Nicotiana tabacum</name>
    <name type="common">Common tobacco</name>
    <dbReference type="NCBI Taxonomy" id="4097"/>
    <lineage>
        <taxon>Eukaryota</taxon>
        <taxon>Viridiplantae</taxon>
        <taxon>Streptophyta</taxon>
        <taxon>Embryophyta</taxon>
        <taxon>Tracheophyta</taxon>
        <taxon>Spermatophyta</taxon>
        <taxon>Magnoliopsida</taxon>
        <taxon>eudicotyledons</taxon>
        <taxon>Gunneridae</taxon>
        <taxon>Pentapetalae</taxon>
        <taxon>asterids</taxon>
        <taxon>lamiids</taxon>
        <taxon>Solanales</taxon>
        <taxon>Solanaceae</taxon>
        <taxon>Nicotianoideae</taxon>
        <taxon>Nicotianeae</taxon>
        <taxon>Nicotiana</taxon>
    </lineage>
</organism>
<dbReference type="Proteomes" id="UP000790787">
    <property type="component" value="Chromosome 24"/>
</dbReference>
<accession>A0AC58U2L0</accession>
<sequence length="1264" mass="144873">MPGLKPGSPGDRLATPDLKPGSPDVRRATPGLKPGSPDEEATADERAIVPRVSGEIEEVPMESGTDQTMQLHLNVLTKTPLQHLHDLVTQNVTPIDENLLKQNPIEDEGDDESTAENFKQVAREGDLTSTTSAKGAIERLDLWDHLYYLASDMELPWLVGGDFNVILHEDEKIGGLPVHPPEYEDFAFCNMLPTIEVEHLIRTGSDHTPLLMTCGVQTTNFVKPFRFLNFWTKHATFMDVVRQNWEADFIGDQFLMFKQNIKRVKAALSKWNRETFGDIFKKLAILEDIVRVKEMLFEEEPTTENRIVLQKAQSELKKYLNIEEQYWKQKARMTWFAEGDRNTSFFHNHVNGKRKKLQLKRIKSGSGVWIEDQEQLATAAVDFYQKQFTNEGDASEFPLLNNVPSMVTMDQNLELSRLPTIEEVRAAVFELSGESASGPDGFTGLFYQTCWDVIGADIHNMVLHFYGGAALPKSITHTNLVLLPKKPRVETFSDLRPISLSNFINKVLSRVLHDRLESFLPSLIAPNQSGFVKGRSIFENILLTQEIVTDIRLRGKPANVVIKLDMAKAYDRVSWKYLLHVLRKMGFSEHFINMVWNLMSNNWYSVLVNGQSSGFFKSTRGVKQGDPLSPALFILSAEVLSRSLNKLFEDKSFVGFGMPKWSDSLNHLAYADDTIIFASAHPSSLSKIMEMLGNYEKISSQMINKDKSSYYMYSKVANGLFQAVGAITGFARGKFPFTYLGCPIFYTRRRKDYYEDLIKKVKAKLHSWKGKLLSFGGKATLISSVFQSMPVHMLSVLDPPNSILGHLHKTFARFFWSTKEEGRSRHWASWQNLCLPKEEGGLGFRSLNDVSRALFAKLWWRFRTTKSLWSNFMWNKYCKKEPPTVVHFRGGSSCLQEVAELRQGETWDDQLLDQTFNEEIAEHIRLNVHYEGSEGYWDKPYWMPTPSGKFSVSSAWQILRHRADPNQEFKLMWIKGFPFKISFFLWRLWKHKIATDDMWRRQGKMVMSRYWCCQQPQEEFIEHIFVTSPTASKVWNLFMGAAGISMQLIQLKQIIRHWWYAQCCPKLKPLFQAVPAIITWELWKRRNAGKHGGSMSTNRVIHEINRTLHQLARVRYDWIPNISLLWPDMIQYFEGYKPILITTRVTWQLSCHGWYKCNTDGALKGNPGPSSLGFCVRDDKGDVVYARAVDLGVTTNVVAEAKAILQGLEYCVEHDFHPLILETDSLVLVGKDLSLQDHKKAHSQRLAFALQSLLKARSFLAFAL</sequence>
<evidence type="ECO:0000313" key="2">
    <source>
        <dbReference type="RefSeq" id="XP_075103711.1"/>
    </source>
</evidence>
<protein>
    <submittedName>
        <fullName evidence="2">Uncharacterized protein LOC142178280</fullName>
    </submittedName>
</protein>
<evidence type="ECO:0000313" key="1">
    <source>
        <dbReference type="Proteomes" id="UP000790787"/>
    </source>
</evidence>
<name>A0AC58U2L0_TOBAC</name>
<reference evidence="2" key="2">
    <citation type="submission" date="2025-08" db="UniProtKB">
        <authorList>
            <consortium name="RefSeq"/>
        </authorList>
    </citation>
    <scope>IDENTIFICATION</scope>
    <source>
        <tissue evidence="2">Leaf</tissue>
    </source>
</reference>
<keyword evidence="1" id="KW-1185">Reference proteome</keyword>